<evidence type="ECO:0000313" key="7">
    <source>
        <dbReference type="Proteomes" id="UP000239706"/>
    </source>
</evidence>
<dbReference type="InterPro" id="IPR050438">
    <property type="entry name" value="LMW_PTPase"/>
</dbReference>
<dbReference type="EC" id="3.1.3.48" evidence="6"/>
<organism evidence="6 7">
    <name type="scientific">Clostridium liquoris</name>
    <dbReference type="NCBI Taxonomy" id="1289519"/>
    <lineage>
        <taxon>Bacteria</taxon>
        <taxon>Bacillati</taxon>
        <taxon>Bacillota</taxon>
        <taxon>Clostridia</taxon>
        <taxon>Eubacteriales</taxon>
        <taxon>Clostridiaceae</taxon>
        <taxon>Clostridium</taxon>
    </lineage>
</organism>
<dbReference type="EMBL" id="PVXO01000006">
    <property type="protein sequence ID" value="PRR80426.1"/>
    <property type="molecule type" value="Genomic_DNA"/>
</dbReference>
<evidence type="ECO:0000256" key="4">
    <source>
        <dbReference type="PIRSR" id="PIRSR617867-1"/>
    </source>
</evidence>
<dbReference type="AlphaFoldDB" id="A0A2T0B954"/>
<dbReference type="SUPFAM" id="SSF52788">
    <property type="entry name" value="Phosphotyrosine protein phosphatases I"/>
    <property type="match status" value="1"/>
</dbReference>
<evidence type="ECO:0000256" key="2">
    <source>
        <dbReference type="ARBA" id="ARBA00022801"/>
    </source>
</evidence>
<evidence type="ECO:0000256" key="1">
    <source>
        <dbReference type="ARBA" id="ARBA00011063"/>
    </source>
</evidence>
<comment type="similarity">
    <text evidence="1">Belongs to the low molecular weight phosphotyrosine protein phosphatase family.</text>
</comment>
<dbReference type="Gene3D" id="3.40.50.2300">
    <property type="match status" value="1"/>
</dbReference>
<dbReference type="CDD" id="cd16344">
    <property type="entry name" value="LMWPAP"/>
    <property type="match status" value="1"/>
</dbReference>
<evidence type="ECO:0000259" key="5">
    <source>
        <dbReference type="SMART" id="SM00226"/>
    </source>
</evidence>
<sequence>MKVLFVCTGNTCRSCMSEAIFNSLKEEDSITAFSAGVAVSPNSKTSLNSALIVKKNLNIDISGRNAVQLTKKLLQENDFIFTMTYSIKELLINKFPQFKNKIYSLNEYVGIKGDVSDPYGGTITIYENTFKQLKNSILLLLNKFREDKGIL</sequence>
<dbReference type="Proteomes" id="UP000239706">
    <property type="component" value="Unassembled WGS sequence"/>
</dbReference>
<protein>
    <submittedName>
        <fullName evidence="6">Low molecular weight protein-tyrosine-phosphatase YwlE</fullName>
        <ecNumber evidence="6">3.1.3.48</ecNumber>
    </submittedName>
</protein>
<proteinExistence type="inferred from homology"/>
<keyword evidence="7" id="KW-1185">Reference proteome</keyword>
<dbReference type="InterPro" id="IPR023485">
    <property type="entry name" value="Ptyr_pPase"/>
</dbReference>
<dbReference type="Pfam" id="PF01451">
    <property type="entry name" value="LMWPc"/>
    <property type="match status" value="1"/>
</dbReference>
<dbReference type="GO" id="GO:0004725">
    <property type="term" value="F:protein tyrosine phosphatase activity"/>
    <property type="evidence" value="ECO:0007669"/>
    <property type="project" value="UniProtKB-EC"/>
</dbReference>
<feature type="domain" description="Phosphotyrosine protein phosphatase I" evidence="5">
    <location>
        <begin position="1"/>
        <end position="143"/>
    </location>
</feature>
<keyword evidence="3" id="KW-0904">Protein phosphatase</keyword>
<feature type="active site" description="Proton donor" evidence="4">
    <location>
        <position position="117"/>
    </location>
</feature>
<comment type="caution">
    <text evidence="6">The sequence shown here is derived from an EMBL/GenBank/DDBJ whole genome shotgun (WGS) entry which is preliminary data.</text>
</comment>
<name>A0A2T0B954_9CLOT</name>
<dbReference type="SMART" id="SM00226">
    <property type="entry name" value="LMWPc"/>
    <property type="match status" value="1"/>
</dbReference>
<accession>A0A2T0B954</accession>
<dbReference type="PANTHER" id="PTHR11717">
    <property type="entry name" value="LOW MOLECULAR WEIGHT PROTEIN TYROSINE PHOSPHATASE"/>
    <property type="match status" value="1"/>
</dbReference>
<dbReference type="OrthoDB" id="9784339at2"/>
<feature type="active site" description="Nucleophile" evidence="4">
    <location>
        <position position="7"/>
    </location>
</feature>
<evidence type="ECO:0000313" key="6">
    <source>
        <dbReference type="EMBL" id="PRR80426.1"/>
    </source>
</evidence>
<dbReference type="InterPro" id="IPR036196">
    <property type="entry name" value="Ptyr_pPase_sf"/>
</dbReference>
<evidence type="ECO:0000256" key="3">
    <source>
        <dbReference type="ARBA" id="ARBA00022912"/>
    </source>
</evidence>
<gene>
    <name evidence="6" type="primary">ywlE</name>
    <name evidence="6" type="ORF">CLLI_03070</name>
</gene>
<feature type="active site" description="Nucleophile" evidence="4">
    <location>
        <position position="13"/>
    </location>
</feature>
<keyword evidence="2 6" id="KW-0378">Hydrolase</keyword>
<dbReference type="InterPro" id="IPR017867">
    <property type="entry name" value="Tyr_phospatase_low_mol_wt"/>
</dbReference>
<dbReference type="PANTHER" id="PTHR11717:SF31">
    <property type="entry name" value="LOW MOLECULAR WEIGHT PROTEIN-TYROSINE-PHOSPHATASE ETP-RELATED"/>
    <property type="match status" value="1"/>
</dbReference>
<dbReference type="PRINTS" id="PR00719">
    <property type="entry name" value="LMWPTPASE"/>
</dbReference>
<dbReference type="RefSeq" id="WP_106062499.1">
    <property type="nucleotide sequence ID" value="NZ_PVXO01000006.1"/>
</dbReference>
<reference evidence="6 7" key="1">
    <citation type="submission" date="2018-03" db="EMBL/GenBank/DDBJ databases">
        <title>Genome sequence of Clostridium liquoris DSM 100320.</title>
        <authorList>
            <person name="Poehlein A."/>
            <person name="Daniel R."/>
        </authorList>
    </citation>
    <scope>NUCLEOTIDE SEQUENCE [LARGE SCALE GENOMIC DNA]</scope>
    <source>
        <strain evidence="6 7">DSM 100320</strain>
    </source>
</reference>